<feature type="compositionally biased region" description="Polar residues" evidence="1">
    <location>
        <begin position="1"/>
        <end position="10"/>
    </location>
</feature>
<keyword evidence="2" id="KW-0812">Transmembrane</keyword>
<accession>A0A8H6JYC8</accession>
<proteinExistence type="predicted"/>
<name>A0A8H6JYC8_9PEZI</name>
<keyword evidence="4" id="KW-1185">Reference proteome</keyword>
<dbReference type="AlphaFoldDB" id="A0A8H6JYC8"/>
<evidence type="ECO:0008006" key="5">
    <source>
        <dbReference type="Google" id="ProtNLM"/>
    </source>
</evidence>
<dbReference type="EMBL" id="WIGO01000257">
    <property type="protein sequence ID" value="KAF6821727.1"/>
    <property type="molecule type" value="Genomic_DNA"/>
</dbReference>
<feature type="region of interest" description="Disordered" evidence="1">
    <location>
        <begin position="192"/>
        <end position="246"/>
    </location>
</feature>
<protein>
    <recommendedName>
        <fullName evidence="5">MARVEL domain-containing protein</fullName>
    </recommendedName>
</protein>
<evidence type="ECO:0000256" key="1">
    <source>
        <dbReference type="SAM" id="MobiDB-lite"/>
    </source>
</evidence>
<gene>
    <name evidence="3" type="ORF">CPLU01_12439</name>
</gene>
<feature type="transmembrane region" description="Helical" evidence="2">
    <location>
        <begin position="109"/>
        <end position="132"/>
    </location>
</feature>
<feature type="transmembrane region" description="Helical" evidence="2">
    <location>
        <begin position="69"/>
        <end position="88"/>
    </location>
</feature>
<reference evidence="3" key="1">
    <citation type="journal article" date="2020" name="Phytopathology">
        <title>Genome Sequence Resources of Colletotrichum truncatum, C. plurivorum, C. musicola, and C. sojae: Four Species Pathogenic to Soybean (Glycine max).</title>
        <authorList>
            <person name="Rogerio F."/>
            <person name="Boufleur T.R."/>
            <person name="Ciampi-Guillardi M."/>
            <person name="Sukno S.A."/>
            <person name="Thon M.R."/>
            <person name="Massola Junior N.S."/>
            <person name="Baroncelli R."/>
        </authorList>
    </citation>
    <scope>NUCLEOTIDE SEQUENCE</scope>
    <source>
        <strain evidence="3">LFN00145</strain>
    </source>
</reference>
<evidence type="ECO:0000256" key="2">
    <source>
        <dbReference type="SAM" id="Phobius"/>
    </source>
</evidence>
<evidence type="ECO:0000313" key="3">
    <source>
        <dbReference type="EMBL" id="KAF6821727.1"/>
    </source>
</evidence>
<feature type="transmembrane region" description="Helical" evidence="2">
    <location>
        <begin position="147"/>
        <end position="168"/>
    </location>
</feature>
<keyword evidence="2" id="KW-1133">Transmembrane helix</keyword>
<organism evidence="3 4">
    <name type="scientific">Colletotrichum plurivorum</name>
    <dbReference type="NCBI Taxonomy" id="2175906"/>
    <lineage>
        <taxon>Eukaryota</taxon>
        <taxon>Fungi</taxon>
        <taxon>Dikarya</taxon>
        <taxon>Ascomycota</taxon>
        <taxon>Pezizomycotina</taxon>
        <taxon>Sordariomycetes</taxon>
        <taxon>Hypocreomycetidae</taxon>
        <taxon>Glomerellales</taxon>
        <taxon>Glomerellaceae</taxon>
        <taxon>Colletotrichum</taxon>
        <taxon>Colletotrichum orchidearum species complex</taxon>
    </lineage>
</organism>
<sequence>MSSDPNTRQSHYGMGDYRPYENQSGPGTVPVPYNRRWHIAKIVIRGFDIAFAIIVIGFSTYMASSLARGAFHVVLSGFPAIASVIWDTSELITTCARGGRKGIHPGAHVALHLLFWLVFAVAVGIQSTLIYFRDADDDGYYANPADVVTAFTALLFIGHFTLFVRACMETNERNRRPPVFMVPVNAPLPTSQTTAGSYRPYPHPNPMSTPAQQEKGLVSSANAAVEGTSIPPGPDGTYYGPSSQSR</sequence>
<feature type="region of interest" description="Disordered" evidence="1">
    <location>
        <begin position="1"/>
        <end position="23"/>
    </location>
</feature>
<evidence type="ECO:0000313" key="4">
    <source>
        <dbReference type="Proteomes" id="UP000654918"/>
    </source>
</evidence>
<dbReference type="Proteomes" id="UP000654918">
    <property type="component" value="Unassembled WGS sequence"/>
</dbReference>
<feature type="transmembrane region" description="Helical" evidence="2">
    <location>
        <begin position="42"/>
        <end position="63"/>
    </location>
</feature>
<comment type="caution">
    <text evidence="3">The sequence shown here is derived from an EMBL/GenBank/DDBJ whole genome shotgun (WGS) entry which is preliminary data.</text>
</comment>
<keyword evidence="2" id="KW-0472">Membrane</keyword>